<dbReference type="SUPFAM" id="SSF141072">
    <property type="entry name" value="CalX-like"/>
    <property type="match status" value="1"/>
</dbReference>
<dbReference type="Gene3D" id="2.60.40.2030">
    <property type="match status" value="1"/>
</dbReference>
<dbReference type="OrthoDB" id="1155779at2"/>
<dbReference type="eggNOG" id="ENOG5034337">
    <property type="taxonomic scope" value="Bacteria"/>
</dbReference>
<dbReference type="Proteomes" id="UP000023541">
    <property type="component" value="Unassembled WGS sequence"/>
</dbReference>
<sequence length="369" mass="40019">MKSIKFIYLIALVSILGCDTENDVLLPSEFSYISFKTNEINVLESDMGGVTTTFTYSGELLATDLTVNYTIAFPDQDAAQEGVDFTLPAGSGSFVLPAGQSTVDVTLLESLVNDELSKGSRAVIFSLQPIQGYILGAPDQRENKSVTINIGEDDLFEFGYTSFEEIPTFGTLTRYPRPAATQDPLPNIQDTDPASEVPYVSYVSTGDELGFTASFLAASVSAIEQEIMGVYNTTVTAANPDSFETNFIDGNQGYVTSDLDGFVTLTFDEITGLNPDVTNAVLDVKLFFRTTSWETEDGIVIYFETADGLGDPILSIFDDDVEAVEGTWQELRIPIPDNKLATGRLVVTFRNGAGTEMIILDSISIKGIL</sequence>
<keyword evidence="2" id="KW-1185">Reference proteome</keyword>
<evidence type="ECO:0000313" key="2">
    <source>
        <dbReference type="Proteomes" id="UP000023541"/>
    </source>
</evidence>
<evidence type="ECO:0000313" key="1">
    <source>
        <dbReference type="EMBL" id="EZH75529.1"/>
    </source>
</evidence>
<gene>
    <name evidence="1" type="ORF">ATO12_01735</name>
</gene>
<organism evidence="1 2">
    <name type="scientific">Aquimarina atlantica</name>
    <dbReference type="NCBI Taxonomy" id="1317122"/>
    <lineage>
        <taxon>Bacteria</taxon>
        <taxon>Pseudomonadati</taxon>
        <taxon>Bacteroidota</taxon>
        <taxon>Flavobacteriia</taxon>
        <taxon>Flavobacteriales</taxon>
        <taxon>Flavobacteriaceae</taxon>
        <taxon>Aquimarina</taxon>
    </lineage>
</organism>
<dbReference type="STRING" id="1317122.ATO12_01735"/>
<dbReference type="RefSeq" id="WP_131248746.1">
    <property type="nucleotide sequence ID" value="NZ_AQRA01000001.1"/>
</dbReference>
<dbReference type="EMBL" id="AQRA01000001">
    <property type="protein sequence ID" value="EZH75529.1"/>
    <property type="molecule type" value="Genomic_DNA"/>
</dbReference>
<dbReference type="PROSITE" id="PS51257">
    <property type="entry name" value="PROKAR_LIPOPROTEIN"/>
    <property type="match status" value="1"/>
</dbReference>
<dbReference type="AlphaFoldDB" id="A0A023C006"/>
<reference evidence="1 2" key="1">
    <citation type="submission" date="2014-04" db="EMBL/GenBank/DDBJ databases">
        <title>Aquimarina sp. 22II-S11-z7 Genome Sequencing.</title>
        <authorList>
            <person name="Lai Q."/>
        </authorList>
    </citation>
    <scope>NUCLEOTIDE SEQUENCE [LARGE SCALE GENOMIC DNA]</scope>
    <source>
        <strain evidence="1 2">22II-S11-z7</strain>
    </source>
</reference>
<protein>
    <submittedName>
        <fullName evidence="1">Uncharacterized protein</fullName>
    </submittedName>
</protein>
<dbReference type="InterPro" id="IPR038081">
    <property type="entry name" value="CalX-like_sf"/>
</dbReference>
<comment type="caution">
    <text evidence="1">The sequence shown here is derived from an EMBL/GenBank/DDBJ whole genome shotgun (WGS) entry which is preliminary data.</text>
</comment>
<proteinExistence type="predicted"/>
<accession>A0A023C006</accession>
<name>A0A023C006_9FLAO</name>